<keyword evidence="6" id="KW-1185">Reference proteome</keyword>
<organism evidence="5 6">
    <name type="scientific">Saprolegnia diclina (strain VS20)</name>
    <dbReference type="NCBI Taxonomy" id="1156394"/>
    <lineage>
        <taxon>Eukaryota</taxon>
        <taxon>Sar</taxon>
        <taxon>Stramenopiles</taxon>
        <taxon>Oomycota</taxon>
        <taxon>Saprolegniomycetes</taxon>
        <taxon>Saprolegniales</taxon>
        <taxon>Saprolegniaceae</taxon>
        <taxon>Saprolegnia</taxon>
    </lineage>
</organism>
<sequence>MAQIAGRGTVDSLAVALGQHPRVDINAADANGWTPLHHAAQNVSEDGPDLLGHLLLRDTIQVDALSNAKKTPLHLAAAARSLASVRLLLQFGANVNARDDNGCTPLHAAARYGALDVVQWLTTDVDGCDVSAVSQRKQNALHVAAKAGQIAIVRYLGAWDCDAQRMRQARDAQGRTPLMLARDAKTKQAMEYSGWIACSDGRLDAVELWLANEPAAMDLVTPRCSRNALHLAVHSSVVMVDASDDSQVDGFCRRCKAKDVSEPQRRAIEGRYVRVLHALCSAPMQRSISFYLYLALRYDVEGLDNFAYVADAFGVTPLMLAAISGSVALATVLLEHPQHDENAADMAGNSALHYAYAFTKAPMARFLELHMEDLALRENHEGHTPMDVSGFRFDILPSLQSFSPPSPKKSIAKADAKDMDESKDEAAEDKDSGSA</sequence>
<evidence type="ECO:0000313" key="6">
    <source>
        <dbReference type="Proteomes" id="UP000030762"/>
    </source>
</evidence>
<protein>
    <submittedName>
        <fullName evidence="5">Uncharacterized protein</fullName>
    </submittedName>
</protein>
<dbReference type="PROSITE" id="PS50297">
    <property type="entry name" value="ANK_REP_REGION"/>
    <property type="match status" value="2"/>
</dbReference>
<dbReference type="AlphaFoldDB" id="T0PV87"/>
<dbReference type="OrthoDB" id="539213at2759"/>
<dbReference type="STRING" id="1156394.T0PV87"/>
<dbReference type="eggNOG" id="KOG4177">
    <property type="taxonomic scope" value="Eukaryota"/>
</dbReference>
<keyword evidence="2 3" id="KW-0040">ANK repeat</keyword>
<gene>
    <name evidence="5" type="ORF">SDRG_17196</name>
</gene>
<dbReference type="Pfam" id="PF12796">
    <property type="entry name" value="Ank_2"/>
    <property type="match status" value="2"/>
</dbReference>
<dbReference type="RefSeq" id="XP_008621656.1">
    <property type="nucleotide sequence ID" value="XM_008623434.1"/>
</dbReference>
<evidence type="ECO:0000313" key="5">
    <source>
        <dbReference type="EMBL" id="EQC24915.1"/>
    </source>
</evidence>
<feature type="repeat" description="ANK" evidence="3">
    <location>
        <begin position="101"/>
        <end position="121"/>
    </location>
</feature>
<reference evidence="5 6" key="1">
    <citation type="submission" date="2012-04" db="EMBL/GenBank/DDBJ databases">
        <title>The Genome Sequence of Saprolegnia declina VS20.</title>
        <authorList>
            <consortium name="The Broad Institute Genome Sequencing Platform"/>
            <person name="Russ C."/>
            <person name="Nusbaum C."/>
            <person name="Tyler B."/>
            <person name="van West P."/>
            <person name="Dieguez-Uribeondo J."/>
            <person name="de Bruijn I."/>
            <person name="Tripathy S."/>
            <person name="Jiang R."/>
            <person name="Young S.K."/>
            <person name="Zeng Q."/>
            <person name="Gargeya S."/>
            <person name="Fitzgerald M."/>
            <person name="Haas B."/>
            <person name="Abouelleil A."/>
            <person name="Alvarado L."/>
            <person name="Arachchi H.M."/>
            <person name="Berlin A."/>
            <person name="Chapman S.B."/>
            <person name="Goldberg J."/>
            <person name="Griggs A."/>
            <person name="Gujja S."/>
            <person name="Hansen M."/>
            <person name="Howarth C."/>
            <person name="Imamovic A."/>
            <person name="Larimer J."/>
            <person name="McCowen C."/>
            <person name="Montmayeur A."/>
            <person name="Murphy C."/>
            <person name="Neiman D."/>
            <person name="Pearson M."/>
            <person name="Priest M."/>
            <person name="Roberts A."/>
            <person name="Saif S."/>
            <person name="Shea T."/>
            <person name="Sisk P."/>
            <person name="Sykes S."/>
            <person name="Wortman J."/>
            <person name="Nusbaum C."/>
            <person name="Birren B."/>
        </authorList>
    </citation>
    <scope>NUCLEOTIDE SEQUENCE [LARGE SCALE GENOMIC DNA]</scope>
    <source>
        <strain evidence="5 6">VS20</strain>
    </source>
</reference>
<dbReference type="VEuPathDB" id="FungiDB:SDRG_17196"/>
<dbReference type="PRINTS" id="PR01415">
    <property type="entry name" value="ANKYRIN"/>
</dbReference>
<proteinExistence type="predicted"/>
<keyword evidence="1" id="KW-0677">Repeat</keyword>
<evidence type="ECO:0000256" key="4">
    <source>
        <dbReference type="SAM" id="MobiDB-lite"/>
    </source>
</evidence>
<dbReference type="PANTHER" id="PTHR24201">
    <property type="entry name" value="ANK_REP_REGION DOMAIN-CONTAINING PROTEIN"/>
    <property type="match status" value="1"/>
</dbReference>
<evidence type="ECO:0000256" key="1">
    <source>
        <dbReference type="ARBA" id="ARBA00022737"/>
    </source>
</evidence>
<dbReference type="InterPro" id="IPR002110">
    <property type="entry name" value="Ankyrin_rpt"/>
</dbReference>
<dbReference type="GeneID" id="19957923"/>
<dbReference type="InParanoid" id="T0PV87"/>
<dbReference type="InterPro" id="IPR036770">
    <property type="entry name" value="Ankyrin_rpt-contain_sf"/>
</dbReference>
<dbReference type="OMA" id="MEDSGWI"/>
<dbReference type="SUPFAM" id="SSF48403">
    <property type="entry name" value="Ankyrin repeat"/>
    <property type="match status" value="1"/>
</dbReference>
<accession>T0PV87</accession>
<feature type="repeat" description="ANK" evidence="3">
    <location>
        <begin position="68"/>
        <end position="100"/>
    </location>
</feature>
<dbReference type="EMBL" id="JH767343">
    <property type="protein sequence ID" value="EQC24915.1"/>
    <property type="molecule type" value="Genomic_DNA"/>
</dbReference>
<dbReference type="InterPro" id="IPR050776">
    <property type="entry name" value="Ank_Repeat/CDKN_Inhibitor"/>
</dbReference>
<evidence type="ECO:0000256" key="3">
    <source>
        <dbReference type="PROSITE-ProRule" id="PRU00023"/>
    </source>
</evidence>
<evidence type="ECO:0000256" key="2">
    <source>
        <dbReference type="ARBA" id="ARBA00023043"/>
    </source>
</evidence>
<dbReference type="PROSITE" id="PS50088">
    <property type="entry name" value="ANK_REPEAT"/>
    <property type="match status" value="2"/>
</dbReference>
<name>T0PV87_SAPDV</name>
<dbReference type="SMART" id="SM00248">
    <property type="entry name" value="ANK"/>
    <property type="match status" value="7"/>
</dbReference>
<feature type="region of interest" description="Disordered" evidence="4">
    <location>
        <begin position="399"/>
        <end position="435"/>
    </location>
</feature>
<dbReference type="Proteomes" id="UP000030762">
    <property type="component" value="Unassembled WGS sequence"/>
</dbReference>
<dbReference type="Gene3D" id="1.25.40.20">
    <property type="entry name" value="Ankyrin repeat-containing domain"/>
    <property type="match status" value="4"/>
</dbReference>